<dbReference type="InterPro" id="IPR023214">
    <property type="entry name" value="HAD_sf"/>
</dbReference>
<evidence type="ECO:0000256" key="3">
    <source>
        <dbReference type="ARBA" id="ARBA00022842"/>
    </source>
</evidence>
<proteinExistence type="predicted"/>
<sequence length="225" mass="24493">MQTPQAILFDLDGTLADTAPDLAAAVNVMRENRQLAPVHYQSLRPHASAGARGLLGAGFGIKPEHPDYEAMRIEFLNQYESAIAVHSKLFKQVPDLLRGLDVMGVSWGIVTNKAMRFTRPLIPLLDLQEARCVISGDTTPHSKPHPAPLLEAARQLGIRSENCWYVGDDLRDIQAAEAAGMTSVAAAWGYCGATEPKHWKADAIIDSPLELLELVRAKHLQVAGS</sequence>
<keyword evidence="3" id="KW-0460">Magnesium</keyword>
<organism evidence="5 6">
    <name type="scientific">Undibacterium pigrum</name>
    <dbReference type="NCBI Taxonomy" id="401470"/>
    <lineage>
        <taxon>Bacteria</taxon>
        <taxon>Pseudomonadati</taxon>
        <taxon>Pseudomonadota</taxon>
        <taxon>Betaproteobacteria</taxon>
        <taxon>Burkholderiales</taxon>
        <taxon>Oxalobacteraceae</taxon>
        <taxon>Undibacterium</taxon>
    </lineage>
</organism>
<evidence type="ECO:0000256" key="1">
    <source>
        <dbReference type="ARBA" id="ARBA00022723"/>
    </source>
</evidence>
<gene>
    <name evidence="5" type="ORF">DFR42_10874</name>
</gene>
<comment type="caution">
    <text evidence="5">The sequence shown here is derived from an EMBL/GenBank/DDBJ whole genome shotgun (WGS) entry which is preliminary data.</text>
</comment>
<dbReference type="OrthoDB" id="9776368at2"/>
<name>A0A318J0L6_9BURK</name>
<accession>A0A318J0L6</accession>
<dbReference type="EMBL" id="QJKB01000008">
    <property type="protein sequence ID" value="PXX40240.1"/>
    <property type="molecule type" value="Genomic_DNA"/>
</dbReference>
<protein>
    <submittedName>
        <fullName evidence="5">Phosphoglycolate phosphatase</fullName>
    </submittedName>
</protein>
<dbReference type="SFLD" id="SFLDS00003">
    <property type="entry name" value="Haloacid_Dehalogenase"/>
    <property type="match status" value="1"/>
</dbReference>
<dbReference type="SUPFAM" id="SSF56784">
    <property type="entry name" value="HAD-like"/>
    <property type="match status" value="1"/>
</dbReference>
<dbReference type="GO" id="GO:0008967">
    <property type="term" value="F:phosphoglycolate phosphatase activity"/>
    <property type="evidence" value="ECO:0007669"/>
    <property type="project" value="TreeGrafter"/>
</dbReference>
<dbReference type="GO" id="GO:0046872">
    <property type="term" value="F:metal ion binding"/>
    <property type="evidence" value="ECO:0007669"/>
    <property type="project" value="UniProtKB-KW"/>
</dbReference>
<keyword evidence="4" id="KW-0119">Carbohydrate metabolism</keyword>
<dbReference type="PANTHER" id="PTHR43434">
    <property type="entry name" value="PHOSPHOGLYCOLATE PHOSPHATASE"/>
    <property type="match status" value="1"/>
</dbReference>
<dbReference type="AlphaFoldDB" id="A0A318J0L6"/>
<evidence type="ECO:0000256" key="2">
    <source>
        <dbReference type="ARBA" id="ARBA00022801"/>
    </source>
</evidence>
<dbReference type="NCBIfam" id="TIGR01549">
    <property type="entry name" value="HAD-SF-IA-v1"/>
    <property type="match status" value="1"/>
</dbReference>
<keyword evidence="6" id="KW-1185">Reference proteome</keyword>
<dbReference type="GO" id="GO:0006281">
    <property type="term" value="P:DNA repair"/>
    <property type="evidence" value="ECO:0007669"/>
    <property type="project" value="TreeGrafter"/>
</dbReference>
<dbReference type="Gene3D" id="3.40.50.1000">
    <property type="entry name" value="HAD superfamily/HAD-like"/>
    <property type="match status" value="1"/>
</dbReference>
<dbReference type="Proteomes" id="UP000247792">
    <property type="component" value="Unassembled WGS sequence"/>
</dbReference>
<dbReference type="RefSeq" id="WP_110256982.1">
    <property type="nucleotide sequence ID" value="NZ_QJKB01000008.1"/>
</dbReference>
<keyword evidence="2" id="KW-0378">Hydrolase</keyword>
<dbReference type="InterPro" id="IPR041492">
    <property type="entry name" value="HAD_2"/>
</dbReference>
<dbReference type="PANTHER" id="PTHR43434:SF23">
    <property type="entry name" value="PHOSPHOGLYCOLATE PHOSPHATASE"/>
    <property type="match status" value="1"/>
</dbReference>
<dbReference type="GO" id="GO:0005829">
    <property type="term" value="C:cytosol"/>
    <property type="evidence" value="ECO:0007669"/>
    <property type="project" value="TreeGrafter"/>
</dbReference>
<reference evidence="5 6" key="1">
    <citation type="submission" date="2018-05" db="EMBL/GenBank/DDBJ databases">
        <title>Genomic Encyclopedia of Type Strains, Phase IV (KMG-IV): sequencing the most valuable type-strain genomes for metagenomic binning, comparative biology and taxonomic classification.</title>
        <authorList>
            <person name="Goeker M."/>
        </authorList>
    </citation>
    <scope>NUCLEOTIDE SEQUENCE [LARGE SCALE GENOMIC DNA]</scope>
    <source>
        <strain evidence="5 6">DSM 19792</strain>
    </source>
</reference>
<dbReference type="InterPro" id="IPR006439">
    <property type="entry name" value="HAD-SF_hydro_IA"/>
</dbReference>
<dbReference type="Gene3D" id="1.10.150.240">
    <property type="entry name" value="Putative phosphatase, domain 2"/>
    <property type="match status" value="1"/>
</dbReference>
<evidence type="ECO:0000313" key="5">
    <source>
        <dbReference type="EMBL" id="PXX40240.1"/>
    </source>
</evidence>
<dbReference type="InterPro" id="IPR023198">
    <property type="entry name" value="PGP-like_dom2"/>
</dbReference>
<dbReference type="Pfam" id="PF13419">
    <property type="entry name" value="HAD_2"/>
    <property type="match status" value="1"/>
</dbReference>
<evidence type="ECO:0000256" key="4">
    <source>
        <dbReference type="ARBA" id="ARBA00023277"/>
    </source>
</evidence>
<dbReference type="SFLD" id="SFLDG01129">
    <property type="entry name" value="C1.5:_HAD__Beta-PGM__Phosphata"/>
    <property type="match status" value="1"/>
</dbReference>
<dbReference type="InterPro" id="IPR036412">
    <property type="entry name" value="HAD-like_sf"/>
</dbReference>
<keyword evidence="1" id="KW-0479">Metal-binding</keyword>
<dbReference type="InterPro" id="IPR050155">
    <property type="entry name" value="HAD-like_hydrolase_sf"/>
</dbReference>
<evidence type="ECO:0000313" key="6">
    <source>
        <dbReference type="Proteomes" id="UP000247792"/>
    </source>
</evidence>